<evidence type="ECO:0000256" key="15">
    <source>
        <dbReference type="ARBA" id="ARBA00023306"/>
    </source>
</evidence>
<feature type="active site" evidence="19">
    <location>
        <position position="173"/>
    </location>
</feature>
<evidence type="ECO:0000256" key="18">
    <source>
        <dbReference type="ARBA" id="ARBA00048914"/>
    </source>
</evidence>
<dbReference type="PANTHER" id="PTHR21071:SF4">
    <property type="entry name" value="UDP-N-ACETYLENOLPYRUVOYLGLUCOSAMINE REDUCTASE"/>
    <property type="match status" value="1"/>
</dbReference>
<dbReference type="InterPro" id="IPR016169">
    <property type="entry name" value="FAD-bd_PCMH_sub2"/>
</dbReference>
<dbReference type="UniPathway" id="UPA00219"/>
<evidence type="ECO:0000256" key="10">
    <source>
        <dbReference type="ARBA" id="ARBA00022827"/>
    </source>
</evidence>
<evidence type="ECO:0000256" key="12">
    <source>
        <dbReference type="ARBA" id="ARBA00022960"/>
    </source>
</evidence>
<dbReference type="Proteomes" id="UP000196531">
    <property type="component" value="Unassembled WGS sequence"/>
</dbReference>
<dbReference type="InterPro" id="IPR011601">
    <property type="entry name" value="MurB_C"/>
</dbReference>
<dbReference type="SUPFAM" id="SSF56176">
    <property type="entry name" value="FAD-binding/transporter-associated domain-like"/>
    <property type="match status" value="1"/>
</dbReference>
<reference evidence="22" key="1">
    <citation type="journal article" date="2017" name="Proc. Natl. Acad. Sci. U.S.A.">
        <title>Simulation of Deepwater Horizon oil plume reveals substrate specialization within a complex community of hydrocarbon-degraders.</title>
        <authorList>
            <person name="Hu P."/>
            <person name="Dubinsky E.A."/>
            <person name="Probst A.J."/>
            <person name="Wang J."/>
            <person name="Sieber C.M.K."/>
            <person name="Tom L.M."/>
            <person name="Gardinali P."/>
            <person name="Banfield J.F."/>
            <person name="Atlas R.M."/>
            <person name="Andersen G.L."/>
        </authorList>
    </citation>
    <scope>NUCLEOTIDE SEQUENCE [LARGE SCALE GENOMIC DNA]</scope>
</reference>
<keyword evidence="10 19" id="KW-0274">FAD</keyword>
<accession>A0A1Y5F1V3</accession>
<evidence type="ECO:0000259" key="20">
    <source>
        <dbReference type="Pfam" id="PF02873"/>
    </source>
</evidence>
<dbReference type="AlphaFoldDB" id="A0A1Y5F1V3"/>
<organism evidence="21 22">
    <name type="scientific">Halobacteriovorax marinus</name>
    <dbReference type="NCBI Taxonomy" id="97084"/>
    <lineage>
        <taxon>Bacteria</taxon>
        <taxon>Pseudomonadati</taxon>
        <taxon>Bdellovibrionota</taxon>
        <taxon>Bacteriovoracia</taxon>
        <taxon>Bacteriovoracales</taxon>
        <taxon>Halobacteriovoraceae</taxon>
        <taxon>Halobacteriovorax</taxon>
    </lineage>
</organism>
<dbReference type="EC" id="1.3.1.98" evidence="5 19"/>
<comment type="function">
    <text evidence="2 19">Cell wall formation.</text>
</comment>
<dbReference type="GO" id="GO:0051301">
    <property type="term" value="P:cell division"/>
    <property type="evidence" value="ECO:0007669"/>
    <property type="project" value="UniProtKB-KW"/>
</dbReference>
<comment type="caution">
    <text evidence="21">The sequence shown here is derived from an EMBL/GenBank/DDBJ whole genome shotgun (WGS) entry which is preliminary data.</text>
</comment>
<keyword evidence="14 19" id="KW-0560">Oxidoreductase</keyword>
<dbReference type="InterPro" id="IPR003170">
    <property type="entry name" value="MurB"/>
</dbReference>
<evidence type="ECO:0000256" key="2">
    <source>
        <dbReference type="ARBA" id="ARBA00003921"/>
    </source>
</evidence>
<comment type="similarity">
    <text evidence="19">Belongs to the MurB family.</text>
</comment>
<evidence type="ECO:0000256" key="13">
    <source>
        <dbReference type="ARBA" id="ARBA00022984"/>
    </source>
</evidence>
<dbReference type="GO" id="GO:0008762">
    <property type="term" value="F:UDP-N-acetylmuramate dehydrogenase activity"/>
    <property type="evidence" value="ECO:0007669"/>
    <property type="project" value="UniProtKB-UniRule"/>
</dbReference>
<dbReference type="GO" id="GO:0009252">
    <property type="term" value="P:peptidoglycan biosynthetic process"/>
    <property type="evidence" value="ECO:0007669"/>
    <property type="project" value="UniProtKB-UniRule"/>
</dbReference>
<evidence type="ECO:0000256" key="5">
    <source>
        <dbReference type="ARBA" id="ARBA00012518"/>
    </source>
</evidence>
<comment type="catalytic activity">
    <reaction evidence="18 19">
        <text>UDP-N-acetyl-alpha-D-muramate + NADP(+) = UDP-N-acetyl-3-O-(1-carboxyvinyl)-alpha-D-glucosamine + NADPH + H(+)</text>
        <dbReference type="Rhea" id="RHEA:12248"/>
        <dbReference type="ChEBI" id="CHEBI:15378"/>
        <dbReference type="ChEBI" id="CHEBI:57783"/>
        <dbReference type="ChEBI" id="CHEBI:58349"/>
        <dbReference type="ChEBI" id="CHEBI:68483"/>
        <dbReference type="ChEBI" id="CHEBI:70757"/>
        <dbReference type="EC" id="1.3.1.98"/>
    </reaction>
</comment>
<keyword evidence="12 19" id="KW-0133">Cell shape</keyword>
<dbReference type="GO" id="GO:0071555">
    <property type="term" value="P:cell wall organization"/>
    <property type="evidence" value="ECO:0007669"/>
    <property type="project" value="UniProtKB-KW"/>
</dbReference>
<dbReference type="Gene3D" id="3.30.43.10">
    <property type="entry name" value="Uridine Diphospho-n-acetylenolpyruvylglucosamine Reductase, domain 2"/>
    <property type="match status" value="1"/>
</dbReference>
<feature type="domain" description="UDP-N-acetylenolpyruvoylglucosamine reductase C-terminal" evidence="20">
    <location>
        <begin position="197"/>
        <end position="298"/>
    </location>
</feature>
<evidence type="ECO:0000256" key="16">
    <source>
        <dbReference type="ARBA" id="ARBA00023316"/>
    </source>
</evidence>
<dbReference type="InterPro" id="IPR016167">
    <property type="entry name" value="FAD-bd_PCMH_sub1"/>
</dbReference>
<evidence type="ECO:0000256" key="3">
    <source>
        <dbReference type="ARBA" id="ARBA00004496"/>
    </source>
</evidence>
<comment type="pathway">
    <text evidence="4 19">Cell wall biogenesis; peptidoglycan biosynthesis.</text>
</comment>
<feature type="active site" evidence="19">
    <location>
        <position position="295"/>
    </location>
</feature>
<dbReference type="SUPFAM" id="SSF56194">
    <property type="entry name" value="Uridine diphospho-N-Acetylenolpyruvylglucosamine reductase, MurB, C-terminal domain"/>
    <property type="match status" value="1"/>
</dbReference>
<feature type="active site" description="Proton donor" evidence="19">
    <location>
        <position position="222"/>
    </location>
</feature>
<dbReference type="HAMAP" id="MF_00037">
    <property type="entry name" value="MurB"/>
    <property type="match status" value="1"/>
</dbReference>
<dbReference type="PANTHER" id="PTHR21071">
    <property type="entry name" value="UDP-N-ACETYLENOLPYRUVOYLGLUCOSAMINE REDUCTASE"/>
    <property type="match status" value="1"/>
</dbReference>
<evidence type="ECO:0000256" key="4">
    <source>
        <dbReference type="ARBA" id="ARBA00004752"/>
    </source>
</evidence>
<protein>
    <recommendedName>
        <fullName evidence="6 19">UDP-N-acetylenolpyruvoylglucosamine reductase</fullName>
        <ecNumber evidence="5 19">1.3.1.98</ecNumber>
    </recommendedName>
    <alternativeName>
        <fullName evidence="17 19">UDP-N-acetylmuramate dehydrogenase</fullName>
    </alternativeName>
</protein>
<evidence type="ECO:0000256" key="8">
    <source>
        <dbReference type="ARBA" id="ARBA00022618"/>
    </source>
</evidence>
<evidence type="ECO:0000256" key="6">
    <source>
        <dbReference type="ARBA" id="ARBA00015188"/>
    </source>
</evidence>
<dbReference type="InterPro" id="IPR036635">
    <property type="entry name" value="MurB_C_sf"/>
</dbReference>
<sequence>MTIDKILINHEDIRLELKKDLTKFTTMRLKATGDLITVTSVEGLKLCLKSLFENNLNYRILGMGANQLIPSTSDIPYLKLAIPFDKSYLSEVRDTYVLPASVTLSILSSHAVKFGLTGWEAFTGIPATLGGAVFMNAGTNLGEIGKLITKVYLIDKLGNEKIIEIGKDSFSYRSNNFLADGDFIYQVEMRHLGINNEISEVIKKYLDLRNRTQPLKEWTCGCVFKNNKGKRTCLAGKFIDILGLKGLTSNGMRISPKHANFMENVDSAAHEDVVALIKIIKDELHLQYGVEFETEVKL</sequence>
<dbReference type="Pfam" id="PF02873">
    <property type="entry name" value="MurB_C"/>
    <property type="match status" value="1"/>
</dbReference>
<keyword evidence="13 19" id="KW-0573">Peptidoglycan synthesis</keyword>
<keyword evidence="9 19" id="KW-0285">Flavoprotein</keyword>
<gene>
    <name evidence="19" type="primary">murB</name>
    <name evidence="21" type="ORF">A9Q84_21110</name>
</gene>
<dbReference type="EMBL" id="MAAO01000016">
    <property type="protein sequence ID" value="OUR93005.1"/>
    <property type="molecule type" value="Genomic_DNA"/>
</dbReference>
<keyword evidence="11 19" id="KW-0521">NADP</keyword>
<proteinExistence type="inferred from homology"/>
<evidence type="ECO:0000256" key="11">
    <source>
        <dbReference type="ARBA" id="ARBA00022857"/>
    </source>
</evidence>
<evidence type="ECO:0000313" key="21">
    <source>
        <dbReference type="EMBL" id="OUR93005.1"/>
    </source>
</evidence>
<keyword evidence="16 19" id="KW-0961">Cell wall biogenesis/degradation</keyword>
<evidence type="ECO:0000256" key="7">
    <source>
        <dbReference type="ARBA" id="ARBA00022490"/>
    </source>
</evidence>
<dbReference type="GO" id="GO:0005829">
    <property type="term" value="C:cytosol"/>
    <property type="evidence" value="ECO:0007669"/>
    <property type="project" value="TreeGrafter"/>
</dbReference>
<evidence type="ECO:0000256" key="19">
    <source>
        <dbReference type="HAMAP-Rule" id="MF_00037"/>
    </source>
</evidence>
<dbReference type="Gene3D" id="3.30.465.10">
    <property type="match status" value="1"/>
</dbReference>
<keyword evidence="15 19" id="KW-0131">Cell cycle</keyword>
<comment type="cofactor">
    <cofactor evidence="1 19">
        <name>FAD</name>
        <dbReference type="ChEBI" id="CHEBI:57692"/>
    </cofactor>
</comment>
<keyword evidence="8 19" id="KW-0132">Cell division</keyword>
<comment type="subcellular location">
    <subcellularLocation>
        <location evidence="3 19">Cytoplasm</location>
    </subcellularLocation>
</comment>
<name>A0A1Y5F1V3_9BACT</name>
<evidence type="ECO:0000313" key="22">
    <source>
        <dbReference type="Proteomes" id="UP000196531"/>
    </source>
</evidence>
<dbReference type="Gene3D" id="3.90.78.10">
    <property type="entry name" value="UDP-N-acetylenolpyruvoylglucosamine reductase, C-terminal domain"/>
    <property type="match status" value="1"/>
</dbReference>
<evidence type="ECO:0000256" key="1">
    <source>
        <dbReference type="ARBA" id="ARBA00001974"/>
    </source>
</evidence>
<dbReference type="GO" id="GO:0008360">
    <property type="term" value="P:regulation of cell shape"/>
    <property type="evidence" value="ECO:0007669"/>
    <property type="project" value="UniProtKB-KW"/>
</dbReference>
<keyword evidence="7 19" id="KW-0963">Cytoplasm</keyword>
<evidence type="ECO:0000256" key="17">
    <source>
        <dbReference type="ARBA" id="ARBA00031026"/>
    </source>
</evidence>
<dbReference type="InterPro" id="IPR036318">
    <property type="entry name" value="FAD-bd_PCMH-like_sf"/>
</dbReference>
<dbReference type="GO" id="GO:0050660">
    <property type="term" value="F:flavin adenine dinucleotide binding"/>
    <property type="evidence" value="ECO:0007669"/>
    <property type="project" value="InterPro"/>
</dbReference>
<evidence type="ECO:0000256" key="14">
    <source>
        <dbReference type="ARBA" id="ARBA00023002"/>
    </source>
</evidence>
<evidence type="ECO:0000256" key="9">
    <source>
        <dbReference type="ARBA" id="ARBA00022630"/>
    </source>
</evidence>